<feature type="transmembrane region" description="Helical" evidence="7">
    <location>
        <begin position="64"/>
        <end position="81"/>
    </location>
</feature>
<feature type="transmembrane region" description="Helical" evidence="7">
    <location>
        <begin position="148"/>
        <end position="165"/>
    </location>
</feature>
<dbReference type="OrthoDB" id="9791874at2"/>
<name>A0A1G5FKX7_9BACT</name>
<feature type="transmembrane region" description="Helical" evidence="7">
    <location>
        <begin position="88"/>
        <end position="109"/>
    </location>
</feature>
<reference evidence="9 10" key="1">
    <citation type="submission" date="2016-10" db="EMBL/GenBank/DDBJ databases">
        <authorList>
            <person name="de Groot N.N."/>
        </authorList>
    </citation>
    <scope>NUCLEOTIDE SEQUENCE [LARGE SCALE GENOMIC DNA]</scope>
    <source>
        <strain evidence="9 10">AA1</strain>
    </source>
</reference>
<organism evidence="9 10">
    <name type="scientific">Desulfoluna spongiiphila</name>
    <dbReference type="NCBI Taxonomy" id="419481"/>
    <lineage>
        <taxon>Bacteria</taxon>
        <taxon>Pseudomonadati</taxon>
        <taxon>Thermodesulfobacteriota</taxon>
        <taxon>Desulfobacteria</taxon>
        <taxon>Desulfobacterales</taxon>
        <taxon>Desulfolunaceae</taxon>
        <taxon>Desulfoluna</taxon>
    </lineage>
</organism>
<dbReference type="Pfam" id="PF03458">
    <property type="entry name" value="Gly_transporter"/>
    <property type="match status" value="2"/>
</dbReference>
<dbReference type="AlphaFoldDB" id="A0A1G5FKX7"/>
<dbReference type="InterPro" id="IPR005115">
    <property type="entry name" value="Gly_transporter"/>
</dbReference>
<evidence type="ECO:0000256" key="1">
    <source>
        <dbReference type="ARBA" id="ARBA00004651"/>
    </source>
</evidence>
<dbReference type="RefSeq" id="WP_092210982.1">
    <property type="nucleotide sequence ID" value="NZ_FMUX01000008.1"/>
</dbReference>
<dbReference type="GO" id="GO:0005886">
    <property type="term" value="C:plasma membrane"/>
    <property type="evidence" value="ECO:0007669"/>
    <property type="project" value="UniProtKB-SubCell"/>
</dbReference>
<feature type="transmembrane region" description="Helical" evidence="7">
    <location>
        <begin position="27"/>
        <end position="44"/>
    </location>
</feature>
<feature type="domain" description="Glycine transporter" evidence="8">
    <location>
        <begin position="6"/>
        <end position="79"/>
    </location>
</feature>
<keyword evidence="5 7" id="KW-1133">Transmembrane helix</keyword>
<gene>
    <name evidence="9" type="ORF">SAMN05216233_108123</name>
</gene>
<evidence type="ECO:0000256" key="4">
    <source>
        <dbReference type="ARBA" id="ARBA00022692"/>
    </source>
</evidence>
<keyword evidence="10" id="KW-1185">Reference proteome</keyword>
<keyword evidence="6 7" id="KW-0472">Membrane</keyword>
<evidence type="ECO:0000256" key="2">
    <source>
        <dbReference type="ARBA" id="ARBA00008193"/>
    </source>
</evidence>
<dbReference type="PANTHER" id="PTHR30506">
    <property type="entry name" value="INNER MEMBRANE PROTEIN"/>
    <property type="match status" value="1"/>
</dbReference>
<evidence type="ECO:0000256" key="7">
    <source>
        <dbReference type="SAM" id="Phobius"/>
    </source>
</evidence>
<evidence type="ECO:0000256" key="6">
    <source>
        <dbReference type="ARBA" id="ARBA00023136"/>
    </source>
</evidence>
<feature type="domain" description="Glycine transporter" evidence="8">
    <location>
        <begin position="91"/>
        <end position="164"/>
    </location>
</feature>
<evidence type="ECO:0000313" key="10">
    <source>
        <dbReference type="Proteomes" id="UP000198870"/>
    </source>
</evidence>
<feature type="transmembrane region" description="Helical" evidence="7">
    <location>
        <begin position="115"/>
        <end position="136"/>
    </location>
</feature>
<keyword evidence="3" id="KW-1003">Cell membrane</keyword>
<comment type="subcellular location">
    <subcellularLocation>
        <location evidence="1">Cell membrane</location>
        <topology evidence="1">Multi-pass membrane protein</topology>
    </subcellularLocation>
</comment>
<proteinExistence type="inferred from homology"/>
<comment type="similarity">
    <text evidence="2">Belongs to the UPF0126 family.</text>
</comment>
<dbReference type="EMBL" id="FMUX01000008">
    <property type="protein sequence ID" value="SCY39817.1"/>
    <property type="molecule type" value="Genomic_DNA"/>
</dbReference>
<protein>
    <submittedName>
        <fullName evidence="9">Uncharacterized membrane protein YeiH</fullName>
    </submittedName>
</protein>
<evidence type="ECO:0000256" key="5">
    <source>
        <dbReference type="ARBA" id="ARBA00022989"/>
    </source>
</evidence>
<feature type="transmembrane region" description="Helical" evidence="7">
    <location>
        <begin position="171"/>
        <end position="193"/>
    </location>
</feature>
<evidence type="ECO:0000256" key="3">
    <source>
        <dbReference type="ARBA" id="ARBA00022475"/>
    </source>
</evidence>
<evidence type="ECO:0000259" key="8">
    <source>
        <dbReference type="Pfam" id="PF03458"/>
    </source>
</evidence>
<dbReference type="Proteomes" id="UP000198870">
    <property type="component" value="Unassembled WGS sequence"/>
</dbReference>
<sequence length="204" mass="22096">MILHHLYILGITVEAITGALKAGTKKMDVFGVIIIACATAIGGGNIRDVLLGNHPISWVGHPEYIVITTCAALITILLSPFMKYFHRVFLVLDALGLVTFTIIGVRMTLALGHGFIVASIMGVITGVSGGVIRDVLCRDIPLVFQKEVYAGVSIVSAWLFLILHAQGLPEISVILITLGTGFSLRLLAIYYNLEVPKFNYTQMD</sequence>
<accession>A0A1G5FKX7</accession>
<dbReference type="STRING" id="419481.SAMN05216233_108123"/>
<dbReference type="PANTHER" id="PTHR30506:SF3">
    <property type="entry name" value="UPF0126 INNER MEMBRANE PROTEIN YADS-RELATED"/>
    <property type="match status" value="1"/>
</dbReference>
<evidence type="ECO:0000313" key="9">
    <source>
        <dbReference type="EMBL" id="SCY39817.1"/>
    </source>
</evidence>
<keyword evidence="4 7" id="KW-0812">Transmembrane</keyword>